<evidence type="ECO:0000313" key="5">
    <source>
        <dbReference type="EMBL" id="KAI1241480.1"/>
    </source>
</evidence>
<protein>
    <recommendedName>
        <fullName evidence="7">Fibronectin type-III domain-containing protein</fullName>
    </recommendedName>
</protein>
<evidence type="ECO:0000259" key="3">
    <source>
        <dbReference type="Pfam" id="PF01390"/>
    </source>
</evidence>
<dbReference type="EMBL" id="JADDUC020000002">
    <property type="protein sequence ID" value="KAI1241480.1"/>
    <property type="molecule type" value="Genomic_DNA"/>
</dbReference>
<feature type="transmembrane region" description="Helical" evidence="1">
    <location>
        <begin position="203"/>
        <end position="231"/>
    </location>
</feature>
<dbReference type="SUPFAM" id="SSF49265">
    <property type="entry name" value="Fibronectin type III"/>
    <property type="match status" value="1"/>
</dbReference>
<reference evidence="5" key="3">
    <citation type="submission" date="2022-01" db="EMBL/GenBank/DDBJ databases">
        <authorList>
            <person name="Rubenstein D.R."/>
        </authorList>
    </citation>
    <scope>NUCLEOTIDE SEQUENCE</scope>
    <source>
        <strain evidence="5">SS15</strain>
        <tissue evidence="5">Liver</tissue>
    </source>
</reference>
<feature type="domain" description="Fibronectin type-III" evidence="2">
    <location>
        <begin position="12"/>
        <end position="81"/>
    </location>
</feature>
<accession>A0A835NPG7</accession>
<dbReference type="SUPFAM" id="SSF82671">
    <property type="entry name" value="SEA domain"/>
    <property type="match status" value="1"/>
</dbReference>
<proteinExistence type="predicted"/>
<dbReference type="Gene3D" id="2.60.40.10">
    <property type="entry name" value="Immunoglobulins"/>
    <property type="match status" value="1"/>
</dbReference>
<dbReference type="InterPro" id="IPR013783">
    <property type="entry name" value="Ig-like_fold"/>
</dbReference>
<keyword evidence="1" id="KW-0472">Membrane</keyword>
<dbReference type="InterPro" id="IPR003961">
    <property type="entry name" value="FN3_dom"/>
</dbReference>
<dbReference type="Pfam" id="PF00041">
    <property type="entry name" value="fn3"/>
    <property type="match status" value="1"/>
</dbReference>
<dbReference type="Pfam" id="PF01390">
    <property type="entry name" value="SEA"/>
    <property type="match status" value="1"/>
</dbReference>
<evidence type="ECO:0000256" key="1">
    <source>
        <dbReference type="SAM" id="Phobius"/>
    </source>
</evidence>
<evidence type="ECO:0000313" key="4">
    <source>
        <dbReference type="EMBL" id="KAG0119427.1"/>
    </source>
</evidence>
<dbReference type="InterPro" id="IPR000082">
    <property type="entry name" value="SEA_dom"/>
</dbReference>
<reference evidence="5 6" key="2">
    <citation type="journal article" date="2021" name="J. Hered.">
        <title>Feather Gene Expression Elucidates the Developmental Basis of Plumage Iridescence in African Starlings.</title>
        <authorList>
            <person name="Rubenstein D.R."/>
            <person name="Corvelo A."/>
            <person name="MacManes M.D."/>
            <person name="Maia R."/>
            <person name="Narzisi G."/>
            <person name="Rousaki A."/>
            <person name="Vandenabeele P."/>
            <person name="Shawkey M.D."/>
            <person name="Solomon J."/>
        </authorList>
    </citation>
    <scope>NUCLEOTIDE SEQUENCE [LARGE SCALE GENOMIC DNA]</scope>
    <source>
        <strain evidence="5">SS15</strain>
    </source>
</reference>
<organism evidence="4">
    <name type="scientific">Lamprotornis superbus</name>
    <dbReference type="NCBI Taxonomy" id="245042"/>
    <lineage>
        <taxon>Eukaryota</taxon>
        <taxon>Metazoa</taxon>
        <taxon>Chordata</taxon>
        <taxon>Craniata</taxon>
        <taxon>Vertebrata</taxon>
        <taxon>Euteleostomi</taxon>
        <taxon>Archelosauria</taxon>
        <taxon>Archosauria</taxon>
        <taxon>Dinosauria</taxon>
        <taxon>Saurischia</taxon>
        <taxon>Theropoda</taxon>
        <taxon>Coelurosauria</taxon>
        <taxon>Aves</taxon>
        <taxon>Neognathae</taxon>
        <taxon>Neoaves</taxon>
        <taxon>Telluraves</taxon>
        <taxon>Australaves</taxon>
        <taxon>Passeriformes</taxon>
        <taxon>Sturnidae</taxon>
        <taxon>Lamprotornis</taxon>
    </lineage>
</organism>
<dbReference type="InterPro" id="IPR036364">
    <property type="entry name" value="SEA_dom_sf"/>
</dbReference>
<evidence type="ECO:0008006" key="7">
    <source>
        <dbReference type="Google" id="ProtNLM"/>
    </source>
</evidence>
<evidence type="ECO:0000259" key="2">
    <source>
        <dbReference type="Pfam" id="PF00041"/>
    </source>
</evidence>
<keyword evidence="1" id="KW-0812">Transmembrane</keyword>
<keyword evidence="6" id="KW-1185">Reference proteome</keyword>
<keyword evidence="1" id="KW-1133">Transmembrane helix</keyword>
<sequence>MKLSHFAVTVSIEVQNVTGEEIKLNWTSSSKGSLYNISIMDGKETNTTTTNETKTVFKNLLPGHLYTISVAVSSCAENKKTSVTVRTDNQAFACEVRLKNEIFNNTLYNSYSEGYAALSKKIKTDVVGAMSAELGNNHSDIDVLGFRPGSVIADFLFLLPKEDAMDVDGIQAQLSKVLRSKFGNDTKVQSLSVQSSTDNSSSWRVAVIVLGVLLGVALVLIFLAILFYIYVRRRSGMEFSTVYSW</sequence>
<dbReference type="EMBL" id="JADDUC010000086">
    <property type="protein sequence ID" value="KAG0119427.1"/>
    <property type="molecule type" value="Genomic_DNA"/>
</dbReference>
<dbReference type="AlphaFoldDB" id="A0A835NPG7"/>
<evidence type="ECO:0000313" key="6">
    <source>
        <dbReference type="Proteomes" id="UP000618051"/>
    </source>
</evidence>
<reference evidence="4" key="1">
    <citation type="submission" date="2020-10" db="EMBL/GenBank/DDBJ databases">
        <title>Feather gene expression reveals the developmental basis of iridescence in African starlings.</title>
        <authorList>
            <person name="Rubenstein D.R."/>
        </authorList>
    </citation>
    <scope>NUCLEOTIDE SEQUENCE</scope>
    <source>
        <strain evidence="4">SS15</strain>
        <tissue evidence="4">Liver</tissue>
    </source>
</reference>
<dbReference type="OrthoDB" id="10040649at2759"/>
<gene>
    <name evidence="5" type="ORF">IHE44_0004953</name>
    <name evidence="4" type="ORF">IHE44_014318</name>
</gene>
<feature type="domain" description="SEA" evidence="3">
    <location>
        <begin position="92"/>
        <end position="191"/>
    </location>
</feature>
<name>A0A835NPG7_9PASS</name>
<dbReference type="InterPro" id="IPR036116">
    <property type="entry name" value="FN3_sf"/>
</dbReference>
<comment type="caution">
    <text evidence="4">The sequence shown here is derived from an EMBL/GenBank/DDBJ whole genome shotgun (WGS) entry which is preliminary data.</text>
</comment>
<dbReference type="Proteomes" id="UP000618051">
    <property type="component" value="Unassembled WGS sequence"/>
</dbReference>